<evidence type="ECO:0000259" key="1">
    <source>
        <dbReference type="Pfam" id="PF19912"/>
    </source>
</evidence>
<proteinExistence type="predicted"/>
<dbReference type="Proteomes" id="UP000187158">
    <property type="component" value="Unassembled WGS sequence"/>
</dbReference>
<protein>
    <recommendedName>
        <fullName evidence="1">DUF6385 domain-containing protein</fullName>
    </recommendedName>
</protein>
<dbReference type="RefSeq" id="WP_076128014.1">
    <property type="nucleotide sequence ID" value="NZ_DALZAY010000096.1"/>
</dbReference>
<keyword evidence="3" id="KW-1185">Reference proteome</keyword>
<comment type="caution">
    <text evidence="2">The sequence shown here is derived from an EMBL/GenBank/DDBJ whole genome shotgun (WGS) entry which is preliminary data.</text>
</comment>
<dbReference type="EMBL" id="MPVP01000319">
    <property type="protein sequence ID" value="OMD12987.1"/>
    <property type="molecule type" value="Genomic_DNA"/>
</dbReference>
<feature type="domain" description="DUF6385" evidence="1">
    <location>
        <begin position="31"/>
        <end position="108"/>
    </location>
</feature>
<accession>A0ABX3GFG5</accession>
<evidence type="ECO:0000313" key="2">
    <source>
        <dbReference type="EMBL" id="OMD12987.1"/>
    </source>
</evidence>
<sequence>MTISPLFSEHQFIGFPVSSSISPLPWQKSGTKTMISYAVMNQGDHPVSVRLEISPNSFDSFIDSEEIVAAKEMKVLVPSRFLKWTRISASTQQSTGLGKIDVYVQAQSIGMS</sequence>
<dbReference type="InterPro" id="IPR045965">
    <property type="entry name" value="DUF6385"/>
</dbReference>
<evidence type="ECO:0000313" key="3">
    <source>
        <dbReference type="Proteomes" id="UP000187158"/>
    </source>
</evidence>
<reference evidence="2 3" key="1">
    <citation type="submission" date="2016-11" db="EMBL/GenBank/DDBJ databases">
        <title>Paenibacillus species isolates.</title>
        <authorList>
            <person name="Beno S.M."/>
        </authorList>
    </citation>
    <scope>NUCLEOTIDE SEQUENCE [LARGE SCALE GENOMIC DNA]</scope>
    <source>
        <strain evidence="2 3">FSL H7-0433</strain>
    </source>
</reference>
<name>A0ABX3GFG5_9BACL</name>
<organism evidence="2 3">
    <name type="scientific">Paenibacillus odorifer</name>
    <dbReference type="NCBI Taxonomy" id="189426"/>
    <lineage>
        <taxon>Bacteria</taxon>
        <taxon>Bacillati</taxon>
        <taxon>Bacillota</taxon>
        <taxon>Bacilli</taxon>
        <taxon>Bacillales</taxon>
        <taxon>Paenibacillaceae</taxon>
        <taxon>Paenibacillus</taxon>
    </lineage>
</organism>
<gene>
    <name evidence="2" type="ORF">BSO21_28210</name>
</gene>
<dbReference type="Pfam" id="PF19912">
    <property type="entry name" value="DUF6385"/>
    <property type="match status" value="1"/>
</dbReference>